<dbReference type="Gene3D" id="3.40.190.290">
    <property type="match status" value="1"/>
</dbReference>
<sequence>MDVSIRQARALVAVVRLGSFTRAAQALGVSQPTLTVQLRGLEEALGLTLLDRSVRGSVPTAEGQRLAEAFGRLVGDFDLLVGEAREVAAQRAGLVRLAALPSVGTTVLPEALARLREGSPGIRVMIRDAVAHRIPALVKAGEVELAIGTELGPEPELRTERLLRDRMVAVVPGGHALAGAGAVPLSALAAEPLILTDPQSSVRVLVDRCFAARGMAVSPAYEVTYMSTAIGLARAGLGVAILPSSAVDAALAPAVLAVPVEAADLEREVVLAWRAGRSLSPPARALVAALRMAARGEPHPAGPQPGSSA</sequence>
<dbReference type="PANTHER" id="PTHR30419">
    <property type="entry name" value="HTH-TYPE TRANSCRIPTIONAL REGULATOR YBHD"/>
    <property type="match status" value="1"/>
</dbReference>
<dbReference type="InterPro" id="IPR036390">
    <property type="entry name" value="WH_DNA-bd_sf"/>
</dbReference>
<dbReference type="Proteomes" id="UP000184387">
    <property type="component" value="Unassembled WGS sequence"/>
</dbReference>
<dbReference type="PRINTS" id="PR00039">
    <property type="entry name" value="HTHLYSR"/>
</dbReference>
<keyword evidence="3 6" id="KW-0238">DNA-binding</keyword>
<dbReference type="AlphaFoldDB" id="A0A1M6NRF3"/>
<dbReference type="SUPFAM" id="SSF46785">
    <property type="entry name" value="Winged helix' DNA-binding domain"/>
    <property type="match status" value="1"/>
</dbReference>
<dbReference type="SUPFAM" id="SSF53850">
    <property type="entry name" value="Periplasmic binding protein-like II"/>
    <property type="match status" value="1"/>
</dbReference>
<dbReference type="OrthoDB" id="7282659at2"/>
<dbReference type="InterPro" id="IPR005119">
    <property type="entry name" value="LysR_subst-bd"/>
</dbReference>
<dbReference type="Pfam" id="PF00126">
    <property type="entry name" value="HTH_1"/>
    <property type="match status" value="1"/>
</dbReference>
<dbReference type="PROSITE" id="PS50931">
    <property type="entry name" value="HTH_LYSR"/>
    <property type="match status" value="1"/>
</dbReference>
<dbReference type="RefSeq" id="WP_073137781.1">
    <property type="nucleotide sequence ID" value="NZ_FQZF01000027.1"/>
</dbReference>
<dbReference type="InterPro" id="IPR036388">
    <property type="entry name" value="WH-like_DNA-bd_sf"/>
</dbReference>
<dbReference type="Pfam" id="PF03466">
    <property type="entry name" value="LysR_substrate"/>
    <property type="match status" value="1"/>
</dbReference>
<dbReference type="EMBL" id="FQZF01000027">
    <property type="protein sequence ID" value="SHJ98289.1"/>
    <property type="molecule type" value="Genomic_DNA"/>
</dbReference>
<evidence type="ECO:0000256" key="3">
    <source>
        <dbReference type="ARBA" id="ARBA00023125"/>
    </source>
</evidence>
<evidence type="ECO:0000313" key="6">
    <source>
        <dbReference type="EMBL" id="SHJ98289.1"/>
    </source>
</evidence>
<evidence type="ECO:0000256" key="4">
    <source>
        <dbReference type="ARBA" id="ARBA00023163"/>
    </source>
</evidence>
<dbReference type="InterPro" id="IPR050950">
    <property type="entry name" value="HTH-type_LysR_regulators"/>
</dbReference>
<evidence type="ECO:0000259" key="5">
    <source>
        <dbReference type="PROSITE" id="PS50931"/>
    </source>
</evidence>
<dbReference type="STRING" id="198092.SAMN02745194_03875"/>
<reference evidence="6 7" key="1">
    <citation type="submission" date="2016-11" db="EMBL/GenBank/DDBJ databases">
        <authorList>
            <person name="Jaros S."/>
            <person name="Januszkiewicz K."/>
            <person name="Wedrychowicz H."/>
        </authorList>
    </citation>
    <scope>NUCLEOTIDE SEQUENCE [LARGE SCALE GENOMIC DNA]</scope>
    <source>
        <strain evidence="6 7">DSM 14916</strain>
    </source>
</reference>
<proteinExistence type="inferred from homology"/>
<dbReference type="CDD" id="cd08440">
    <property type="entry name" value="PBP2_LTTR_like_4"/>
    <property type="match status" value="1"/>
</dbReference>
<name>A0A1M6NRF3_9PROT</name>
<protein>
    <submittedName>
        <fullName evidence="6">DNA-binding transcriptional regulator, LysR family</fullName>
    </submittedName>
</protein>
<evidence type="ECO:0000313" key="7">
    <source>
        <dbReference type="Proteomes" id="UP000184387"/>
    </source>
</evidence>
<keyword evidence="4" id="KW-0804">Transcription</keyword>
<comment type="similarity">
    <text evidence="1">Belongs to the LysR transcriptional regulatory family.</text>
</comment>
<keyword evidence="7" id="KW-1185">Reference proteome</keyword>
<dbReference type="GO" id="GO:0005829">
    <property type="term" value="C:cytosol"/>
    <property type="evidence" value="ECO:0007669"/>
    <property type="project" value="TreeGrafter"/>
</dbReference>
<dbReference type="Gene3D" id="1.10.10.10">
    <property type="entry name" value="Winged helix-like DNA-binding domain superfamily/Winged helix DNA-binding domain"/>
    <property type="match status" value="1"/>
</dbReference>
<organism evidence="6 7">
    <name type="scientific">Muricoccus roseus</name>
    <dbReference type="NCBI Taxonomy" id="198092"/>
    <lineage>
        <taxon>Bacteria</taxon>
        <taxon>Pseudomonadati</taxon>
        <taxon>Pseudomonadota</taxon>
        <taxon>Alphaproteobacteria</taxon>
        <taxon>Acetobacterales</taxon>
        <taxon>Roseomonadaceae</taxon>
        <taxon>Muricoccus</taxon>
    </lineage>
</organism>
<dbReference type="InterPro" id="IPR000847">
    <property type="entry name" value="LysR_HTH_N"/>
</dbReference>
<dbReference type="PANTHER" id="PTHR30419:SF8">
    <property type="entry name" value="NITROGEN ASSIMILATION TRANSCRIPTIONAL ACTIVATOR-RELATED"/>
    <property type="match status" value="1"/>
</dbReference>
<gene>
    <name evidence="6" type="ORF">SAMN02745194_03875</name>
</gene>
<dbReference type="GO" id="GO:0003700">
    <property type="term" value="F:DNA-binding transcription factor activity"/>
    <property type="evidence" value="ECO:0007669"/>
    <property type="project" value="InterPro"/>
</dbReference>
<keyword evidence="2" id="KW-0805">Transcription regulation</keyword>
<feature type="domain" description="HTH lysR-type" evidence="5">
    <location>
        <begin position="1"/>
        <end position="60"/>
    </location>
</feature>
<evidence type="ECO:0000256" key="1">
    <source>
        <dbReference type="ARBA" id="ARBA00009437"/>
    </source>
</evidence>
<evidence type="ECO:0000256" key="2">
    <source>
        <dbReference type="ARBA" id="ARBA00023015"/>
    </source>
</evidence>
<dbReference type="GO" id="GO:0003677">
    <property type="term" value="F:DNA binding"/>
    <property type="evidence" value="ECO:0007669"/>
    <property type="project" value="UniProtKB-KW"/>
</dbReference>
<accession>A0A1M6NRF3</accession>